<dbReference type="PANTHER" id="PTHR11850">
    <property type="entry name" value="HOMEOBOX PROTEIN TRANSCRIPTION FACTORS"/>
    <property type="match status" value="1"/>
</dbReference>
<dbReference type="GO" id="GO:0003677">
    <property type="term" value="F:DNA binding"/>
    <property type="evidence" value="ECO:0007669"/>
    <property type="project" value="UniProtKB-UniRule"/>
</dbReference>
<keyword evidence="9" id="KW-1185">Reference proteome</keyword>
<dbReference type="InterPro" id="IPR006600">
    <property type="entry name" value="HTH_CenpB_DNA-bd_dom"/>
</dbReference>
<evidence type="ECO:0000256" key="3">
    <source>
        <dbReference type="ARBA" id="ARBA00023242"/>
    </source>
</evidence>
<evidence type="ECO:0000259" key="6">
    <source>
        <dbReference type="PROSITE" id="PS50071"/>
    </source>
</evidence>
<reference evidence="8" key="2">
    <citation type="submission" date="2020-05" db="EMBL/GenBank/DDBJ databases">
        <authorList>
            <person name="Kim H.-S."/>
            <person name="Proctor R.H."/>
            <person name="Brown D.W."/>
        </authorList>
    </citation>
    <scope>NUCLEOTIDE SEQUENCE</scope>
    <source>
        <strain evidence="8">NRRL 20472</strain>
    </source>
</reference>
<dbReference type="GO" id="GO:0006355">
    <property type="term" value="P:regulation of DNA-templated transcription"/>
    <property type="evidence" value="ECO:0007669"/>
    <property type="project" value="InterPro"/>
</dbReference>
<feature type="DNA-binding region" description="Homeobox" evidence="4">
    <location>
        <begin position="114"/>
        <end position="176"/>
    </location>
</feature>
<feature type="region of interest" description="Disordered" evidence="5">
    <location>
        <begin position="42"/>
        <end position="68"/>
    </location>
</feature>
<dbReference type="Pfam" id="PF05920">
    <property type="entry name" value="Homeobox_KN"/>
    <property type="match status" value="1"/>
</dbReference>
<dbReference type="Pfam" id="PF03221">
    <property type="entry name" value="HTH_Tnp_Tc5"/>
    <property type="match status" value="1"/>
</dbReference>
<sequence>MSLNSNEFLEHLDNSLDSVNQELFSLYSTSGQEPDSFTLDFLQDPNHSFNIDQGRTSPLQSQPPPDQALNQLPFGNHLSFTAESSAAIPVCQHGGSLPDTHQPSPASVASRVTPPKIGSRFSREAVHILRGWLTSNTERPFPNDEEKEMLCFRTGLTRTQILNWLANARRRSKLFARPLDLPQQTQPTQALDIPERQDTPALGESFSLMTPLERWVESPPEHEPAAPTAIAHAVARSSNPFPETFKTKHIWQRHEKSLHLPIETWECSPHGPRITNTAGVLCCAFCAKLSPDDAHIESHNFLACLQRPPHDRTFSRKDHLSQHLRLVHNTSTERLGCPLHQWRLPEPEIRSRCGFCGKRMETWAARIDHLADHFKLGSTMADWAGDWGFDPSILFRVQHAIPPYIIATDRNTLCPFEASKGPSETPENAFDLIKLELVHFVHVHSDKFGNIPTADEIHFEACRILLSAEVVSDWQGTNTSWLRDLISSDNNILRQAQEGPVRATTAGKLKRLRVPGKDQLFDSCPLEIQLRDWANSSPAHSLADCDLQQEAARLIQDSEAQPELTVQYVLDSFVQLIRSSTEWLAPFRERHKLDHPTAKPFPVCNRTSQIDEIIQNYNSLEEALGNYVELLRAHHITPDDEALRRQASNIINEFHGPEWKAIALHNKAWFETFKKRHLLNCKSPQSAAVDSSDPTPPEHTFLDNGLQLSPRLTNTNSGYWSTKSSFMLNGDCYHRWIARELARWVTVTMSPNNPNQHIPTDQEIQYHARLIVFDEYVEP</sequence>
<dbReference type="Gene3D" id="1.10.10.60">
    <property type="entry name" value="Homeodomain-like"/>
    <property type="match status" value="1"/>
</dbReference>
<dbReference type="PROSITE" id="PS51253">
    <property type="entry name" value="HTH_CENPB"/>
    <property type="match status" value="1"/>
</dbReference>
<dbReference type="PROSITE" id="PS50071">
    <property type="entry name" value="HOMEOBOX_2"/>
    <property type="match status" value="1"/>
</dbReference>
<dbReference type="SUPFAM" id="SSF46689">
    <property type="entry name" value="Homeodomain-like"/>
    <property type="match status" value="2"/>
</dbReference>
<keyword evidence="3 4" id="KW-0539">Nucleus</keyword>
<evidence type="ECO:0000256" key="4">
    <source>
        <dbReference type="PROSITE-ProRule" id="PRU00108"/>
    </source>
</evidence>
<dbReference type="Proteomes" id="UP000622797">
    <property type="component" value="Unassembled WGS sequence"/>
</dbReference>
<evidence type="ECO:0008006" key="10">
    <source>
        <dbReference type="Google" id="ProtNLM"/>
    </source>
</evidence>
<evidence type="ECO:0000259" key="7">
    <source>
        <dbReference type="PROSITE" id="PS51253"/>
    </source>
</evidence>
<dbReference type="CDD" id="cd00086">
    <property type="entry name" value="homeodomain"/>
    <property type="match status" value="1"/>
</dbReference>
<dbReference type="InterPro" id="IPR001356">
    <property type="entry name" value="HD"/>
</dbReference>
<proteinExistence type="predicted"/>
<feature type="domain" description="Homeobox" evidence="6">
    <location>
        <begin position="112"/>
        <end position="175"/>
    </location>
</feature>
<dbReference type="GO" id="GO:0005634">
    <property type="term" value="C:nucleus"/>
    <property type="evidence" value="ECO:0007669"/>
    <property type="project" value="UniProtKB-SubCell"/>
</dbReference>
<reference evidence="8" key="1">
    <citation type="journal article" date="2020" name="BMC Genomics">
        <title>Correction to: Identification and distribution of gene clusters required for synthesis of sphingolipid metabolism inhibitors in diverse species of the filamentous fungus Fusarium.</title>
        <authorList>
            <person name="Kim H.S."/>
            <person name="Lohmar J.M."/>
            <person name="Busman M."/>
            <person name="Brown D.W."/>
            <person name="Naumann T.A."/>
            <person name="Divon H.H."/>
            <person name="Lysoe E."/>
            <person name="Uhlig S."/>
            <person name="Proctor R.H."/>
        </authorList>
    </citation>
    <scope>NUCLEOTIDE SEQUENCE</scope>
    <source>
        <strain evidence="8">NRRL 20472</strain>
    </source>
</reference>
<feature type="compositionally biased region" description="Polar residues" evidence="5">
    <location>
        <begin position="45"/>
        <end position="60"/>
    </location>
</feature>
<organism evidence="8 9">
    <name type="scientific">Fusarium sarcochroum</name>
    <dbReference type="NCBI Taxonomy" id="1208366"/>
    <lineage>
        <taxon>Eukaryota</taxon>
        <taxon>Fungi</taxon>
        <taxon>Dikarya</taxon>
        <taxon>Ascomycota</taxon>
        <taxon>Pezizomycotina</taxon>
        <taxon>Sordariomycetes</taxon>
        <taxon>Hypocreomycetidae</taxon>
        <taxon>Hypocreales</taxon>
        <taxon>Nectriaceae</taxon>
        <taxon>Fusarium</taxon>
        <taxon>Fusarium lateritium species complex</taxon>
    </lineage>
</organism>
<evidence type="ECO:0000256" key="5">
    <source>
        <dbReference type="SAM" id="MobiDB-lite"/>
    </source>
</evidence>
<comment type="caution">
    <text evidence="8">The sequence shown here is derived from an EMBL/GenBank/DDBJ whole genome shotgun (WGS) entry which is preliminary data.</text>
</comment>
<accession>A0A8H4TUK8</accession>
<keyword evidence="1 4" id="KW-0238">DNA-binding</keyword>
<comment type="subcellular location">
    <subcellularLocation>
        <location evidence="4">Nucleus</location>
    </subcellularLocation>
</comment>
<dbReference type="AlphaFoldDB" id="A0A8H4TUK8"/>
<dbReference type="EMBL" id="JABEXW010000418">
    <property type="protein sequence ID" value="KAF4964302.1"/>
    <property type="molecule type" value="Genomic_DNA"/>
</dbReference>
<dbReference type="InterPro" id="IPR009057">
    <property type="entry name" value="Homeodomain-like_sf"/>
</dbReference>
<dbReference type="SMART" id="SM00389">
    <property type="entry name" value="HOX"/>
    <property type="match status" value="1"/>
</dbReference>
<protein>
    <recommendedName>
        <fullName evidence="10">Homeobox domain-containing protein</fullName>
    </recommendedName>
</protein>
<feature type="domain" description="HTH CENPB-type" evidence="7">
    <location>
        <begin position="608"/>
        <end position="683"/>
    </location>
</feature>
<evidence type="ECO:0000313" key="8">
    <source>
        <dbReference type="EMBL" id="KAF4964302.1"/>
    </source>
</evidence>
<dbReference type="InterPro" id="IPR050224">
    <property type="entry name" value="TALE_homeobox"/>
</dbReference>
<evidence type="ECO:0000313" key="9">
    <source>
        <dbReference type="Proteomes" id="UP000622797"/>
    </source>
</evidence>
<feature type="region of interest" description="Disordered" evidence="5">
    <location>
        <begin position="685"/>
        <end position="707"/>
    </location>
</feature>
<gene>
    <name evidence="8" type="ORF">FSARC_7747</name>
</gene>
<evidence type="ECO:0000256" key="2">
    <source>
        <dbReference type="ARBA" id="ARBA00023155"/>
    </source>
</evidence>
<name>A0A8H4TUK8_9HYPO</name>
<keyword evidence="2 4" id="KW-0371">Homeobox</keyword>
<dbReference type="OrthoDB" id="10056939at2759"/>
<evidence type="ECO:0000256" key="1">
    <source>
        <dbReference type="ARBA" id="ARBA00023125"/>
    </source>
</evidence>
<dbReference type="InterPro" id="IPR008422">
    <property type="entry name" value="KN_HD"/>
</dbReference>